<dbReference type="KEGG" id="dez:DKM44_11700"/>
<dbReference type="InterPro" id="IPR003779">
    <property type="entry name" value="CMD-like"/>
</dbReference>
<feature type="domain" description="Carboxymuconolactone decarboxylase-like" evidence="1">
    <location>
        <begin position="29"/>
        <end position="112"/>
    </location>
</feature>
<gene>
    <name evidence="2" type="ORF">DKM44_11700</name>
</gene>
<organism evidence="2 3">
    <name type="scientific">Deinococcus irradiatisoli</name>
    <dbReference type="NCBI Taxonomy" id="2202254"/>
    <lineage>
        <taxon>Bacteria</taxon>
        <taxon>Thermotogati</taxon>
        <taxon>Deinococcota</taxon>
        <taxon>Deinococci</taxon>
        <taxon>Deinococcales</taxon>
        <taxon>Deinococcaceae</taxon>
        <taxon>Deinococcus</taxon>
    </lineage>
</organism>
<dbReference type="Pfam" id="PF02627">
    <property type="entry name" value="CMD"/>
    <property type="match status" value="1"/>
</dbReference>
<dbReference type="SUPFAM" id="SSF69118">
    <property type="entry name" value="AhpD-like"/>
    <property type="match status" value="1"/>
</dbReference>
<evidence type="ECO:0000259" key="1">
    <source>
        <dbReference type="Pfam" id="PF02627"/>
    </source>
</evidence>
<evidence type="ECO:0000313" key="2">
    <source>
        <dbReference type="EMBL" id="AWN23808.1"/>
    </source>
</evidence>
<dbReference type="RefSeq" id="WP_109827536.1">
    <property type="nucleotide sequence ID" value="NZ_CP029494.1"/>
</dbReference>
<evidence type="ECO:0000313" key="3">
    <source>
        <dbReference type="Proteomes" id="UP000245368"/>
    </source>
</evidence>
<keyword evidence="3" id="KW-1185">Reference proteome</keyword>
<dbReference type="EMBL" id="CP029494">
    <property type="protein sequence ID" value="AWN23808.1"/>
    <property type="molecule type" value="Genomic_DNA"/>
</dbReference>
<proteinExistence type="predicted"/>
<dbReference type="Proteomes" id="UP000245368">
    <property type="component" value="Chromosome"/>
</dbReference>
<dbReference type="Gene3D" id="1.20.1290.10">
    <property type="entry name" value="AhpD-like"/>
    <property type="match status" value="1"/>
</dbReference>
<sequence length="123" mass="13663">MSDASPLARELIFGDQHDRIQQRLAALDPDLAAYIRDFAYDTVYQRPGLDLKTKELLACALLTSLGAEKELKTHLRGALRAGASETEVREALLFMAPYLGFPRVVAAFSQLQDLLEKRKAASE</sequence>
<dbReference type="PANTHER" id="PTHR33570">
    <property type="entry name" value="4-CARBOXYMUCONOLACTONE DECARBOXYLASE FAMILY PROTEIN"/>
    <property type="match status" value="1"/>
</dbReference>
<dbReference type="AlphaFoldDB" id="A0A2Z3JQY2"/>
<reference evidence="2 3" key="1">
    <citation type="submission" date="2018-05" db="EMBL/GenBank/DDBJ databases">
        <title>Complete Genome Sequence of Deinococcus sp. strain 17bor-2.</title>
        <authorList>
            <person name="Srinivasan S."/>
        </authorList>
    </citation>
    <scope>NUCLEOTIDE SEQUENCE [LARGE SCALE GENOMIC DNA]</scope>
    <source>
        <strain evidence="2 3">17bor-2</strain>
    </source>
</reference>
<dbReference type="InterPro" id="IPR052512">
    <property type="entry name" value="4CMD/NDH-1_regulator"/>
</dbReference>
<dbReference type="PANTHER" id="PTHR33570:SF2">
    <property type="entry name" value="CARBOXYMUCONOLACTONE DECARBOXYLASE-LIKE DOMAIN-CONTAINING PROTEIN"/>
    <property type="match status" value="1"/>
</dbReference>
<name>A0A2Z3JQY2_9DEIO</name>
<dbReference type="GO" id="GO:0051920">
    <property type="term" value="F:peroxiredoxin activity"/>
    <property type="evidence" value="ECO:0007669"/>
    <property type="project" value="InterPro"/>
</dbReference>
<accession>A0A2Z3JQY2</accession>
<dbReference type="InterPro" id="IPR029032">
    <property type="entry name" value="AhpD-like"/>
</dbReference>
<protein>
    <submittedName>
        <fullName evidence="2">4-carboxymuconolactone decarboxylase</fullName>
    </submittedName>
</protein>
<dbReference type="OrthoDB" id="9802489at2"/>